<evidence type="ECO:0000313" key="4">
    <source>
        <dbReference type="Proteomes" id="UP001145021"/>
    </source>
</evidence>
<accession>A0A9W7XH27</accession>
<feature type="domain" description="Alpha-mannosidase Ams1-like N-terminal" evidence="2">
    <location>
        <begin position="48"/>
        <end position="177"/>
    </location>
</feature>
<dbReference type="GO" id="GO:0006013">
    <property type="term" value="P:mannose metabolic process"/>
    <property type="evidence" value="ECO:0007669"/>
    <property type="project" value="InterPro"/>
</dbReference>
<dbReference type="Pfam" id="PF01074">
    <property type="entry name" value="Glyco_hydro_38N"/>
    <property type="match status" value="1"/>
</dbReference>
<comment type="caution">
    <text evidence="3">The sequence shown here is derived from an EMBL/GenBank/DDBJ whole genome shotgun (WGS) entry which is preliminary data.</text>
</comment>
<dbReference type="PANTHER" id="PTHR46017">
    <property type="entry name" value="ALPHA-MANNOSIDASE 2C1"/>
    <property type="match status" value="1"/>
</dbReference>
<dbReference type="SUPFAM" id="SSF88713">
    <property type="entry name" value="Glycoside hydrolase/deacetylase"/>
    <property type="match status" value="1"/>
</dbReference>
<protein>
    <submittedName>
        <fullName evidence="3">Glycoside hydrolase, 38 vacuolar alpha mannosidase</fullName>
        <ecNumber evidence="3">3.2.1.24</ecNumber>
    </submittedName>
</protein>
<reference evidence="3" key="1">
    <citation type="submission" date="2022-07" db="EMBL/GenBank/DDBJ databases">
        <title>Phylogenomic reconstructions and comparative analyses of Kickxellomycotina fungi.</title>
        <authorList>
            <person name="Reynolds N.K."/>
            <person name="Stajich J.E."/>
            <person name="Barry K."/>
            <person name="Grigoriev I.V."/>
            <person name="Crous P."/>
            <person name="Smith M.E."/>
        </authorList>
    </citation>
    <scope>NUCLEOTIDE SEQUENCE</scope>
    <source>
        <strain evidence="3">NBRC 105413</strain>
    </source>
</reference>
<name>A0A9W7XH27_9FUNG</name>
<gene>
    <name evidence="3" type="primary">AMS1_5</name>
    <name evidence="3" type="ORF">LPJ64_004854</name>
</gene>
<dbReference type="GO" id="GO:0009313">
    <property type="term" value="P:oligosaccharide catabolic process"/>
    <property type="evidence" value="ECO:0007669"/>
    <property type="project" value="TreeGrafter"/>
</dbReference>
<dbReference type="GO" id="GO:0004559">
    <property type="term" value="F:alpha-mannosidase activity"/>
    <property type="evidence" value="ECO:0007669"/>
    <property type="project" value="UniProtKB-EC"/>
</dbReference>
<dbReference type="AlphaFoldDB" id="A0A9W7XH27"/>
<dbReference type="InterPro" id="IPR054723">
    <property type="entry name" value="Ams1-like_N"/>
</dbReference>
<evidence type="ECO:0000313" key="3">
    <source>
        <dbReference type="EMBL" id="KAJ1643364.1"/>
    </source>
</evidence>
<keyword evidence="4" id="KW-1185">Reference proteome</keyword>
<sequence length="508" mass="58581">METQMSYFQKHPDVTKSSFNTFMFKGQFEDISIHASIFEVHVTGSPNVELEVCSVPEQERMTFEHAIKQEFKPIKNRHLFGPSWTMHWVCAMLQILSKFAGKEVHLLFNPGCKSMGLTSGNGNNRWHKFILTSKAGAKEERHILYLEVTCNGMFGLGDYMIGPPDSNCYFTLQPVELIVKHPKAHVLYHDLVVLSQIINELSKDSSHWWQGLSTVDKVMTAYDMTDKNSLDTCLVITSEFFKAKTGNAAHQVYAIGNCHIDTAWLWPYNETKHKITHSWSTQLGLIEKYPDYMFAALQVQQFKWLKEFYLGLFAHVKEQIKEGQFIPIGRTWVEIDCNIPSRESFVCQFLLGQKFFEENFGKCCKVFWLPDTFGYSSQLLQIMKLSGAEYFFTQKLSLNNINKFPHMMFHWVGLDSSDILCHMCPADTYKVEAKANQLILSVKKHKDIGYTNESLYLYGFGNGSGIPSKEMLEHLSWMKNIDALSKVKHAHPNEFYNYMSKNSKDLVM</sequence>
<dbReference type="EMBL" id="JANBOH010000263">
    <property type="protein sequence ID" value="KAJ1643364.1"/>
    <property type="molecule type" value="Genomic_DNA"/>
</dbReference>
<dbReference type="Pfam" id="PF22907">
    <property type="entry name" value="Ams1-like_1st"/>
    <property type="match status" value="1"/>
</dbReference>
<evidence type="ECO:0000259" key="1">
    <source>
        <dbReference type="Pfam" id="PF01074"/>
    </source>
</evidence>
<keyword evidence="3" id="KW-0326">Glycosidase</keyword>
<dbReference type="InterPro" id="IPR027291">
    <property type="entry name" value="Glyco_hydro_38_N_sf"/>
</dbReference>
<dbReference type="FunFam" id="3.20.110.10:FF:000002">
    <property type="entry name" value="alpha-mannosidase 2C1 isoform X1"/>
    <property type="match status" value="1"/>
</dbReference>
<feature type="domain" description="Glycoside hydrolase family 38 N-terminal" evidence="1">
    <location>
        <begin position="251"/>
        <end position="501"/>
    </location>
</feature>
<keyword evidence="3" id="KW-0378">Hydrolase</keyword>
<dbReference type="InterPro" id="IPR011330">
    <property type="entry name" value="Glyco_hydro/deAcase_b/a-brl"/>
</dbReference>
<evidence type="ECO:0000259" key="2">
    <source>
        <dbReference type="Pfam" id="PF22907"/>
    </source>
</evidence>
<dbReference type="PANTHER" id="PTHR46017:SF1">
    <property type="entry name" value="ALPHA-MANNOSIDASE 2C1"/>
    <property type="match status" value="1"/>
</dbReference>
<organism evidence="3 4">
    <name type="scientific">Coemansia asiatica</name>
    <dbReference type="NCBI Taxonomy" id="1052880"/>
    <lineage>
        <taxon>Eukaryota</taxon>
        <taxon>Fungi</taxon>
        <taxon>Fungi incertae sedis</taxon>
        <taxon>Zoopagomycota</taxon>
        <taxon>Kickxellomycotina</taxon>
        <taxon>Kickxellomycetes</taxon>
        <taxon>Kickxellales</taxon>
        <taxon>Kickxellaceae</taxon>
        <taxon>Coemansia</taxon>
    </lineage>
</organism>
<proteinExistence type="predicted"/>
<dbReference type="GO" id="GO:0000329">
    <property type="term" value="C:fungal-type vacuole membrane"/>
    <property type="evidence" value="ECO:0007669"/>
    <property type="project" value="TreeGrafter"/>
</dbReference>
<dbReference type="InterPro" id="IPR000602">
    <property type="entry name" value="Glyco_hydro_38_N"/>
</dbReference>
<dbReference type="EC" id="3.2.1.24" evidence="3"/>
<dbReference type="Gene3D" id="3.20.110.10">
    <property type="entry name" value="Glycoside hydrolase 38, N terminal domain"/>
    <property type="match status" value="1"/>
</dbReference>
<dbReference type="Proteomes" id="UP001145021">
    <property type="component" value="Unassembled WGS sequence"/>
</dbReference>